<evidence type="ECO:0000313" key="3">
    <source>
        <dbReference type="Proteomes" id="UP000770717"/>
    </source>
</evidence>
<name>A0A8J6F912_ELECQ</name>
<comment type="caution">
    <text evidence="2">The sequence shown here is derived from an EMBL/GenBank/DDBJ whole genome shotgun (WGS) entry which is preliminary data.</text>
</comment>
<dbReference type="Proteomes" id="UP000770717">
    <property type="component" value="Unassembled WGS sequence"/>
</dbReference>
<dbReference type="EMBL" id="WNTK01000005">
    <property type="protein sequence ID" value="KAG9482876.1"/>
    <property type="molecule type" value="Genomic_DNA"/>
</dbReference>
<dbReference type="AlphaFoldDB" id="A0A8J6F912"/>
<keyword evidence="3" id="KW-1185">Reference proteome</keyword>
<protein>
    <submittedName>
        <fullName evidence="2">Uncharacterized protein</fullName>
    </submittedName>
</protein>
<reference evidence="2" key="1">
    <citation type="thesis" date="2020" institute="ProQuest LLC" country="789 East Eisenhower Parkway, Ann Arbor, MI, USA">
        <title>Comparative Genomics and Chromosome Evolution.</title>
        <authorList>
            <person name="Mudd A.B."/>
        </authorList>
    </citation>
    <scope>NUCLEOTIDE SEQUENCE</scope>
    <source>
        <strain evidence="2">HN-11 Male</strain>
        <tissue evidence="2">Kidney and liver</tissue>
    </source>
</reference>
<organism evidence="2 3">
    <name type="scientific">Eleutherodactylus coqui</name>
    <name type="common">Puerto Rican coqui</name>
    <dbReference type="NCBI Taxonomy" id="57060"/>
    <lineage>
        <taxon>Eukaryota</taxon>
        <taxon>Metazoa</taxon>
        <taxon>Chordata</taxon>
        <taxon>Craniata</taxon>
        <taxon>Vertebrata</taxon>
        <taxon>Euteleostomi</taxon>
        <taxon>Amphibia</taxon>
        <taxon>Batrachia</taxon>
        <taxon>Anura</taxon>
        <taxon>Neobatrachia</taxon>
        <taxon>Hyloidea</taxon>
        <taxon>Eleutherodactylidae</taxon>
        <taxon>Eleutherodactylinae</taxon>
        <taxon>Eleutherodactylus</taxon>
        <taxon>Eleutherodactylus</taxon>
    </lineage>
</organism>
<gene>
    <name evidence="2" type="ORF">GDO78_009048</name>
</gene>
<accession>A0A8J6F912</accession>
<evidence type="ECO:0000256" key="1">
    <source>
        <dbReference type="SAM" id="MobiDB-lite"/>
    </source>
</evidence>
<sequence length="98" mass="10992">MSEDVKLRSLCSDPEMVLHISFIPGPYAVDKGLLILVCHASFSLAHWQLSGALTCSTPNISLQYYRWRKTSNLFKWNPSAGSNEQSTGNQKIRSISYV</sequence>
<feature type="region of interest" description="Disordered" evidence="1">
    <location>
        <begin position="77"/>
        <end position="98"/>
    </location>
</feature>
<evidence type="ECO:0000313" key="2">
    <source>
        <dbReference type="EMBL" id="KAG9482876.1"/>
    </source>
</evidence>
<proteinExistence type="predicted"/>